<keyword evidence="10" id="KW-1185">Reference proteome</keyword>
<dbReference type="PANTHER" id="PTHR31985">
    <property type="entry name" value="ETHYLENE-RESPONSIVE TRANSCRIPTION FACTOR ERF042-RELATED"/>
    <property type="match status" value="1"/>
</dbReference>
<dbReference type="SMART" id="SM00380">
    <property type="entry name" value="AP2"/>
    <property type="match status" value="1"/>
</dbReference>
<keyword evidence="4" id="KW-0010">Activator</keyword>
<comment type="similarity">
    <text evidence="7">Belongs to the AP2/ERF transcription factor family. ERF subfamily.</text>
</comment>
<dbReference type="Proteomes" id="UP001177140">
    <property type="component" value="Unassembled WGS sequence"/>
</dbReference>
<comment type="caution">
    <text evidence="9">The sequence shown here is derived from an EMBL/GenBank/DDBJ whole genome shotgun (WGS) entry which is preliminary data.</text>
</comment>
<dbReference type="FunFam" id="3.30.730.10:FF:000001">
    <property type="entry name" value="Ethylene-responsive transcription factor 2"/>
    <property type="match status" value="1"/>
</dbReference>
<dbReference type="AlphaFoldDB" id="A0AA41SK48"/>
<proteinExistence type="inferred from homology"/>
<dbReference type="PRINTS" id="PR00367">
    <property type="entry name" value="ETHRSPELEMNT"/>
</dbReference>
<evidence type="ECO:0000313" key="10">
    <source>
        <dbReference type="Proteomes" id="UP001177140"/>
    </source>
</evidence>
<dbReference type="SUPFAM" id="SSF54171">
    <property type="entry name" value="DNA-binding domain"/>
    <property type="match status" value="1"/>
</dbReference>
<reference evidence="9" key="1">
    <citation type="submission" date="2022-03" db="EMBL/GenBank/DDBJ databases">
        <title>A functionally conserved STORR gene fusion in Papaver species that diverged 16.8 million years ago.</title>
        <authorList>
            <person name="Catania T."/>
        </authorList>
    </citation>
    <scope>NUCLEOTIDE SEQUENCE</scope>
    <source>
        <strain evidence="9">S-191538</strain>
    </source>
</reference>
<dbReference type="Gene3D" id="3.30.730.10">
    <property type="entry name" value="AP2/ERF domain"/>
    <property type="match status" value="1"/>
</dbReference>
<organism evidence="9 10">
    <name type="scientific">Papaver nudicaule</name>
    <name type="common">Iceland poppy</name>
    <dbReference type="NCBI Taxonomy" id="74823"/>
    <lineage>
        <taxon>Eukaryota</taxon>
        <taxon>Viridiplantae</taxon>
        <taxon>Streptophyta</taxon>
        <taxon>Embryophyta</taxon>
        <taxon>Tracheophyta</taxon>
        <taxon>Spermatophyta</taxon>
        <taxon>Magnoliopsida</taxon>
        <taxon>Ranunculales</taxon>
        <taxon>Papaveraceae</taxon>
        <taxon>Papaveroideae</taxon>
        <taxon>Papaver</taxon>
    </lineage>
</organism>
<keyword evidence="3" id="KW-0238">DNA-binding</keyword>
<dbReference type="CDD" id="cd00018">
    <property type="entry name" value="AP2"/>
    <property type="match status" value="1"/>
</dbReference>
<evidence type="ECO:0000256" key="5">
    <source>
        <dbReference type="ARBA" id="ARBA00023163"/>
    </source>
</evidence>
<dbReference type="GO" id="GO:0005634">
    <property type="term" value="C:nucleus"/>
    <property type="evidence" value="ECO:0007669"/>
    <property type="project" value="UniProtKB-SubCell"/>
</dbReference>
<protein>
    <recommendedName>
        <fullName evidence="8">AP2/ERF domain-containing protein</fullName>
    </recommendedName>
</protein>
<dbReference type="EMBL" id="JAJJMA010173027">
    <property type="protein sequence ID" value="MCL7036866.1"/>
    <property type="molecule type" value="Genomic_DNA"/>
</dbReference>
<dbReference type="InterPro" id="IPR051032">
    <property type="entry name" value="AP2/ERF_TF_ERF_subfamily"/>
</dbReference>
<dbReference type="GO" id="GO:0003700">
    <property type="term" value="F:DNA-binding transcription factor activity"/>
    <property type="evidence" value="ECO:0007669"/>
    <property type="project" value="InterPro"/>
</dbReference>
<accession>A0AA41SK48</accession>
<keyword evidence="2" id="KW-0805">Transcription regulation</keyword>
<evidence type="ECO:0000256" key="2">
    <source>
        <dbReference type="ARBA" id="ARBA00023015"/>
    </source>
</evidence>
<dbReference type="InterPro" id="IPR036955">
    <property type="entry name" value="AP2/ERF_dom_sf"/>
</dbReference>
<dbReference type="Pfam" id="PF00847">
    <property type="entry name" value="AP2"/>
    <property type="match status" value="1"/>
</dbReference>
<name>A0AA41SK48_PAPNU</name>
<dbReference type="InterPro" id="IPR016177">
    <property type="entry name" value="DNA-bd_dom_sf"/>
</dbReference>
<feature type="domain" description="AP2/ERF" evidence="8">
    <location>
        <begin position="45"/>
        <end position="102"/>
    </location>
</feature>
<evidence type="ECO:0000259" key="8">
    <source>
        <dbReference type="PROSITE" id="PS51032"/>
    </source>
</evidence>
<dbReference type="GO" id="GO:0003677">
    <property type="term" value="F:DNA binding"/>
    <property type="evidence" value="ECO:0007669"/>
    <property type="project" value="UniProtKB-KW"/>
</dbReference>
<evidence type="ECO:0000256" key="6">
    <source>
        <dbReference type="ARBA" id="ARBA00023242"/>
    </source>
</evidence>
<keyword evidence="5" id="KW-0804">Transcription</keyword>
<dbReference type="InterPro" id="IPR001471">
    <property type="entry name" value="AP2/ERF_dom"/>
</dbReference>
<sequence length="168" mass="18292">MAKSPEIECMSSSSCNGNLVSEDKIASKTVAAATKRRRDCTKHPTYRGIRMRSGGKWVSEIREQGKKSRIWLGTFPAPEMAARAHDVAALSMRGDSAILNFPEIIDSLPRPASLSPCDIQAAATEAAAMEEFNSKFHSEDEELGETVELPSLGDTNESTINDFMVAIN</sequence>
<evidence type="ECO:0000313" key="9">
    <source>
        <dbReference type="EMBL" id="MCL7036866.1"/>
    </source>
</evidence>
<dbReference type="PANTHER" id="PTHR31985:SF294">
    <property type="entry name" value="DEHYDRATION-RESPONSIVE ELEMENT-BINDING PROTEIN 3-LIKE"/>
    <property type="match status" value="1"/>
</dbReference>
<dbReference type="PROSITE" id="PS51032">
    <property type="entry name" value="AP2_ERF"/>
    <property type="match status" value="1"/>
</dbReference>
<evidence type="ECO:0000256" key="1">
    <source>
        <dbReference type="ARBA" id="ARBA00004123"/>
    </source>
</evidence>
<evidence type="ECO:0000256" key="4">
    <source>
        <dbReference type="ARBA" id="ARBA00023159"/>
    </source>
</evidence>
<evidence type="ECO:0000256" key="7">
    <source>
        <dbReference type="ARBA" id="ARBA00024343"/>
    </source>
</evidence>
<gene>
    <name evidence="9" type="ORF">MKW94_013257</name>
</gene>
<keyword evidence="6" id="KW-0539">Nucleus</keyword>
<evidence type="ECO:0000256" key="3">
    <source>
        <dbReference type="ARBA" id="ARBA00023125"/>
    </source>
</evidence>
<comment type="subcellular location">
    <subcellularLocation>
        <location evidence="1">Nucleus</location>
    </subcellularLocation>
</comment>